<organism evidence="1 2">
    <name type="scientific">Cordyceps militaris (strain CM01)</name>
    <name type="common">Caterpillar fungus</name>
    <dbReference type="NCBI Taxonomy" id="983644"/>
    <lineage>
        <taxon>Eukaryota</taxon>
        <taxon>Fungi</taxon>
        <taxon>Dikarya</taxon>
        <taxon>Ascomycota</taxon>
        <taxon>Pezizomycotina</taxon>
        <taxon>Sordariomycetes</taxon>
        <taxon>Hypocreomycetidae</taxon>
        <taxon>Hypocreales</taxon>
        <taxon>Cordycipitaceae</taxon>
        <taxon>Cordyceps</taxon>
    </lineage>
</organism>
<keyword evidence="2" id="KW-1185">Reference proteome</keyword>
<dbReference type="KEGG" id="cmt:CCM_09500"/>
<dbReference type="HOGENOM" id="CLU_008240_0_0_1"/>
<reference evidence="1 2" key="1">
    <citation type="journal article" date="2011" name="Genome Biol.">
        <title>Genome sequence of the insect pathogenic fungus Cordyceps militaris, a valued traditional Chinese medicine.</title>
        <authorList>
            <person name="Zheng P."/>
            <person name="Xia Y."/>
            <person name="Xiao G."/>
            <person name="Xiong C."/>
            <person name="Hu X."/>
            <person name="Zhang S."/>
            <person name="Zheng H."/>
            <person name="Huang Y."/>
            <person name="Zhou Y."/>
            <person name="Wang S."/>
            <person name="Zhao G.P."/>
            <person name="Liu X."/>
            <person name="St Leger R.J."/>
            <person name="Wang C."/>
        </authorList>
    </citation>
    <scope>NUCLEOTIDE SEQUENCE [LARGE SCALE GENOMIC DNA]</scope>
    <source>
        <strain evidence="1 2">CM01</strain>
    </source>
</reference>
<dbReference type="VEuPathDB" id="FungiDB:CCM_09500"/>
<protein>
    <submittedName>
        <fullName evidence="1">Uncharacterized protein</fullName>
    </submittedName>
</protein>
<accession>G3JUS7</accession>
<dbReference type="AlphaFoldDB" id="G3JUS7"/>
<dbReference type="RefSeq" id="XP_006674696.1">
    <property type="nucleotide sequence ID" value="XM_006674633.1"/>
</dbReference>
<evidence type="ECO:0000313" key="1">
    <source>
        <dbReference type="EMBL" id="EGX87877.1"/>
    </source>
</evidence>
<evidence type="ECO:0000313" key="2">
    <source>
        <dbReference type="Proteomes" id="UP000001610"/>
    </source>
</evidence>
<dbReference type="InParanoid" id="G3JUS7"/>
<dbReference type="OrthoDB" id="3235083at2759"/>
<gene>
    <name evidence="1" type="ORF">CCM_09500</name>
</gene>
<dbReference type="eggNOG" id="ENOG502RE1J">
    <property type="taxonomic scope" value="Eukaryota"/>
</dbReference>
<sequence>MENISADTELMKHYVAAQGIAETARLIALRDEHHNLMILALGHLWRDEKTQLCRFYLLKKGTSGLYEEFDLGAHLALPSDYKAAAMQAVQDPTTSQVYLALAIEKSSTEGQLFLLEPMSPQDLVLPFSNRTIPLTSSMGPSEKTQIVDIFMGPPTKGIYPTLLLTYKPLNQLGTVDVMAVVVDRIAGSTWTLRVEKQLLPSNATKILALQPLTIEWMSDDNPEKAVNTAAIAFLYDEGPGTYLNIKALNKRRSVFVLECPKDSTTMATIPQQNGFADLLVGGADLHYFPHSSLTKRRAAGLSLSKHSTTPFDCTNGLFVAHSPLDQSISIWGESARRGISYLIPDSLTNNTKSPVSLIPDGKGGNFTAFKAAEGQLEQYVYHSGEKEVSVLEMNAVSGYWNSVPLLIRNMDHASEFQAHVTHVVVMDGKKMPLPNHQLRLHSDSRTSTLVNGVASEVGPGVQGTEVKTDSRGCLSITTPCDSLFSEVFTLTDVKTSKTCTVDPNVKAKEALRRVSDPDGLRKDPMLLKHIGNREDDIKEVSTAIKCMMSVIDGNVTPPSATYVGSVPHDHPIVFNIIDSITELGRQALHWFHEKFEAVKNWLVRKIKDGYEFILHVGEAAYRWIVRTASEAWNGIKLLVNKILKFGKEVIEWIGYIFEWGDIVKTHNSVAHLARSALKCAPDYIETLKKKSDVFLALLKTNIGNWGHEPVPGDLQLSALDKPPPGQNNSTALTSSKVNWAVNLFHHGGAQGLSIVGDSRSVGDGGDAKLQHFFDTFLAKAAKDGEAIMLHLGEALVKLFTAGSWPQVAAILRTLSAATMMSIVDIIQTLIHGFLDVLETVIREFAALIDHEIRIPVISALYKSWTGSTLTVLDGLALLVAFPTTILHKMIYKKAPVDATQVDYKTMIAGQQFNDSAYSLNCLMGVTHMFSQVFMQIVDTVSTVISVSYVDMDGSSSGRISERHGHKGTPSELVSIGPAGGKGLPSKLWDEYGRPVKNVFSVIGVVFSVPFVKASHMDLRWASWGLGVGKASLTILLRYIEAAMKEKIFAVLECLLGTASFGTILAVKVFEYKENTTAESNMWTTLDVNIAVLSEAGLIVGDIGHFLPPASPSRATAEGISLGLDIASYIVIGSQLWGKAAKKHYYGIINI</sequence>
<dbReference type="EMBL" id="JH126407">
    <property type="protein sequence ID" value="EGX87877.1"/>
    <property type="molecule type" value="Genomic_DNA"/>
</dbReference>
<dbReference type="GeneID" id="18171502"/>
<dbReference type="STRING" id="983644.G3JUS7"/>
<name>G3JUS7_CORMM</name>
<dbReference type="Proteomes" id="UP000001610">
    <property type="component" value="Unassembled WGS sequence"/>
</dbReference>
<dbReference type="OMA" id="CNPREII"/>
<proteinExistence type="predicted"/>